<accession>A0ABQ4YHL1</accession>
<dbReference type="EMBL" id="BQNB010010375">
    <property type="protein sequence ID" value="GJS76432.1"/>
    <property type="molecule type" value="Genomic_DNA"/>
</dbReference>
<organism evidence="2 3">
    <name type="scientific">Tanacetum coccineum</name>
    <dbReference type="NCBI Taxonomy" id="301880"/>
    <lineage>
        <taxon>Eukaryota</taxon>
        <taxon>Viridiplantae</taxon>
        <taxon>Streptophyta</taxon>
        <taxon>Embryophyta</taxon>
        <taxon>Tracheophyta</taxon>
        <taxon>Spermatophyta</taxon>
        <taxon>Magnoliopsida</taxon>
        <taxon>eudicotyledons</taxon>
        <taxon>Gunneridae</taxon>
        <taxon>Pentapetalae</taxon>
        <taxon>asterids</taxon>
        <taxon>campanulids</taxon>
        <taxon>Asterales</taxon>
        <taxon>Asteraceae</taxon>
        <taxon>Asteroideae</taxon>
        <taxon>Anthemideae</taxon>
        <taxon>Anthemidinae</taxon>
        <taxon>Tanacetum</taxon>
    </lineage>
</organism>
<dbReference type="Proteomes" id="UP001151760">
    <property type="component" value="Unassembled WGS sequence"/>
</dbReference>
<gene>
    <name evidence="2" type="ORF">Tco_0726313</name>
</gene>
<dbReference type="PANTHER" id="PTHR14523">
    <property type="entry name" value="UNCHARACTERIZED PROTEIN C17ORF53 HOMOLOG"/>
    <property type="match status" value="1"/>
</dbReference>
<proteinExistence type="predicted"/>
<dbReference type="InterPro" id="IPR028045">
    <property type="entry name" value="HROB"/>
</dbReference>
<reference evidence="2" key="1">
    <citation type="journal article" date="2022" name="Int. J. Mol. Sci.">
        <title>Draft Genome of Tanacetum Coccineum: Genomic Comparison of Closely Related Tanacetum-Family Plants.</title>
        <authorList>
            <person name="Yamashiro T."/>
            <person name="Shiraishi A."/>
            <person name="Nakayama K."/>
            <person name="Satake H."/>
        </authorList>
    </citation>
    <scope>NUCLEOTIDE SEQUENCE</scope>
</reference>
<protein>
    <submittedName>
        <fullName evidence="2">F-box domain containing protein</fullName>
    </submittedName>
</protein>
<evidence type="ECO:0000313" key="2">
    <source>
        <dbReference type="EMBL" id="GJS76432.1"/>
    </source>
</evidence>
<sequence length="516" mass="58135">MIFGCGVRPDTLNPTLLKINYPYYSEGPWCVSVFTLSSRSWYKLSSSHLPRDSIRIKRSGQAVVGGKIFWIASEKFYGDDGYTHACQMLAGEFLPPYYISQLGDSIIISGIFNYGDFRIIYAWELEVDDGEVSLYRQLFTVPYPAAHELKLIGFTKAKQLIVEASIFQPFHQSLQVFNPNFGNFQNVGVEANHGAILWNPSVQKFSRIEVPYMANRLRINKIVWGFGVRPDTLDPTIVNISMPFYEDGPWHVLLYTLNSDTWRFLGIARLPLNHIDNDENRYICAWLLEVEAHVVTSWRVLYVMLFQNIAKLIGFTHQDDPIVEVDMGHKTVHTLQVYDRPSQQFHTLGIVAVLCLMDANLNNKTDPWEFSLDIDDSDLQLTPSLRSSKRTHDESSTLIQNPVTIIPGPAGEDDDFNSGAWVSATNYVMAFGGTVTGCLGDIDKFLKTGKLDQIVAIVKSFIGEGGYRKDITVGADMILKNVSVFTPKPSEHYLNITMKNVVEVFRKDTVLGSGTG</sequence>
<reference evidence="2" key="2">
    <citation type="submission" date="2022-01" db="EMBL/GenBank/DDBJ databases">
        <authorList>
            <person name="Yamashiro T."/>
            <person name="Shiraishi A."/>
            <person name="Satake H."/>
            <person name="Nakayama K."/>
        </authorList>
    </citation>
    <scope>NUCLEOTIDE SEQUENCE</scope>
</reference>
<keyword evidence="3" id="KW-1185">Reference proteome</keyword>
<evidence type="ECO:0000259" key="1">
    <source>
        <dbReference type="Pfam" id="PF15072"/>
    </source>
</evidence>
<evidence type="ECO:0000313" key="3">
    <source>
        <dbReference type="Proteomes" id="UP001151760"/>
    </source>
</evidence>
<feature type="domain" description="Homologous recombination OB-fold protein OB-fold" evidence="1">
    <location>
        <begin position="453"/>
        <end position="507"/>
    </location>
</feature>
<dbReference type="Pfam" id="PF15072">
    <property type="entry name" value="HROB"/>
    <property type="match status" value="1"/>
</dbReference>
<dbReference type="PANTHER" id="PTHR14523:SF1">
    <property type="entry name" value="HOMOLOGOUS RECOMBINATION OB-FOLD PROTEIN"/>
    <property type="match status" value="1"/>
</dbReference>
<dbReference type="InterPro" id="IPR058570">
    <property type="entry name" value="HROB_OB"/>
</dbReference>
<comment type="caution">
    <text evidence="2">The sequence shown here is derived from an EMBL/GenBank/DDBJ whole genome shotgun (WGS) entry which is preliminary data.</text>
</comment>
<name>A0ABQ4YHL1_9ASTR</name>